<keyword evidence="2" id="KW-1185">Reference proteome</keyword>
<dbReference type="Proteomes" id="UP000092993">
    <property type="component" value="Unassembled WGS sequence"/>
</dbReference>
<reference evidence="1 2" key="1">
    <citation type="submission" date="2016-03" db="EMBL/GenBank/DDBJ databases">
        <title>Whole genome sequencing of Grifola frondosa 9006-11.</title>
        <authorList>
            <person name="Min B."/>
            <person name="Park H."/>
            <person name="Kim J.-G."/>
            <person name="Cho H."/>
            <person name="Oh Y.-L."/>
            <person name="Kong W.-S."/>
            <person name="Choi I.-G."/>
        </authorList>
    </citation>
    <scope>NUCLEOTIDE SEQUENCE [LARGE SCALE GENOMIC DNA]</scope>
    <source>
        <strain evidence="1 2">9006-11</strain>
    </source>
</reference>
<accession>A0A1C7M9E5</accession>
<comment type="caution">
    <text evidence="1">The sequence shown here is derived from an EMBL/GenBank/DDBJ whole genome shotgun (WGS) entry which is preliminary data.</text>
</comment>
<gene>
    <name evidence="1" type="ORF">A0H81_08839</name>
</gene>
<sequence>MVLRLDHDCAGGVERAAGRFVCTDQLAPSEAALLAHRGARASAIVQYLVERVVLEDVVFGVQGLKDICVVDDDTGDPLVSCWRPTP</sequence>
<name>A0A1C7M9E5_GRIFR</name>
<evidence type="ECO:0000313" key="2">
    <source>
        <dbReference type="Proteomes" id="UP000092993"/>
    </source>
</evidence>
<dbReference type="AlphaFoldDB" id="A0A1C7M9E5"/>
<organism evidence="1 2">
    <name type="scientific">Grifola frondosa</name>
    <name type="common">Maitake</name>
    <name type="synonym">Polyporus frondosus</name>
    <dbReference type="NCBI Taxonomy" id="5627"/>
    <lineage>
        <taxon>Eukaryota</taxon>
        <taxon>Fungi</taxon>
        <taxon>Dikarya</taxon>
        <taxon>Basidiomycota</taxon>
        <taxon>Agaricomycotina</taxon>
        <taxon>Agaricomycetes</taxon>
        <taxon>Polyporales</taxon>
        <taxon>Grifolaceae</taxon>
        <taxon>Grifola</taxon>
    </lineage>
</organism>
<dbReference type="EMBL" id="LUGG01000011">
    <property type="protein sequence ID" value="OBZ71634.1"/>
    <property type="molecule type" value="Genomic_DNA"/>
</dbReference>
<proteinExistence type="predicted"/>
<evidence type="ECO:0000313" key="1">
    <source>
        <dbReference type="EMBL" id="OBZ71634.1"/>
    </source>
</evidence>
<protein>
    <submittedName>
        <fullName evidence="1">Uncharacterized protein</fullName>
    </submittedName>
</protein>